<dbReference type="Proteomes" id="UP000187439">
    <property type="component" value="Unassembled WGS sequence"/>
</dbReference>
<reference evidence="1 2" key="1">
    <citation type="submission" date="2016-10" db="EMBL/GenBank/DDBJ databases">
        <title>Paenibacillus species isolates.</title>
        <authorList>
            <person name="Beno S.M."/>
        </authorList>
    </citation>
    <scope>NUCLEOTIDE SEQUENCE [LARGE SCALE GENOMIC DNA]</scope>
    <source>
        <strain evidence="1 2">FSL H7-0710</strain>
    </source>
</reference>
<name>A0A1R0Y3C2_9BACL</name>
<accession>A0A1R0Y3C2</accession>
<comment type="caution">
    <text evidence="1">The sequence shown here is derived from an EMBL/GenBank/DDBJ whole genome shotgun (WGS) entry which is preliminary data.</text>
</comment>
<organism evidence="1 2">
    <name type="scientific">Paenibacillus odorifer</name>
    <dbReference type="NCBI Taxonomy" id="189426"/>
    <lineage>
        <taxon>Bacteria</taxon>
        <taxon>Bacillati</taxon>
        <taxon>Bacillota</taxon>
        <taxon>Bacilli</taxon>
        <taxon>Bacillales</taxon>
        <taxon>Paenibacillaceae</taxon>
        <taxon>Paenibacillus</taxon>
    </lineage>
</organism>
<dbReference type="AlphaFoldDB" id="A0A1R0Y3C2"/>
<dbReference type="EMBL" id="MPTC01000006">
    <property type="protein sequence ID" value="OMD41813.1"/>
    <property type="molecule type" value="Genomic_DNA"/>
</dbReference>
<gene>
    <name evidence="1" type="ORF">BSK52_10265</name>
</gene>
<dbReference type="RefSeq" id="WP_076118871.1">
    <property type="nucleotide sequence ID" value="NZ_MPTC01000006.1"/>
</dbReference>
<sequence>MSYDLMAFETSKAPQERAGFMDWYEQQVKWSEDHAYNDPSVLSDALQRFYSELSEQFPNMNVEDEIFEAMEEAGTDNRLTDYSLGSSVIYAAFAYSVAEEAYTAMRELAIKHKVGFFDVSSNEGEIIFLEAK</sequence>
<proteinExistence type="predicted"/>
<dbReference type="OrthoDB" id="882812at2"/>
<evidence type="ECO:0000313" key="2">
    <source>
        <dbReference type="Proteomes" id="UP000187439"/>
    </source>
</evidence>
<protein>
    <submittedName>
        <fullName evidence="1">Uncharacterized protein</fullName>
    </submittedName>
</protein>
<evidence type="ECO:0000313" key="1">
    <source>
        <dbReference type="EMBL" id="OMD41813.1"/>
    </source>
</evidence>